<evidence type="ECO:0000256" key="1">
    <source>
        <dbReference type="SAM" id="Phobius"/>
    </source>
</evidence>
<evidence type="ECO:0000313" key="3">
    <source>
        <dbReference type="Proteomes" id="UP000499080"/>
    </source>
</evidence>
<name>A0A4Y2LX72_ARAVE</name>
<feature type="transmembrane region" description="Helical" evidence="1">
    <location>
        <begin position="109"/>
        <end position="131"/>
    </location>
</feature>
<keyword evidence="1" id="KW-0812">Transmembrane</keyword>
<keyword evidence="3" id="KW-1185">Reference proteome</keyword>
<feature type="transmembrane region" description="Helical" evidence="1">
    <location>
        <begin position="46"/>
        <end position="66"/>
    </location>
</feature>
<keyword evidence="1" id="KW-1133">Transmembrane helix</keyword>
<feature type="transmembrane region" description="Helical" evidence="1">
    <location>
        <begin position="82"/>
        <end position="103"/>
    </location>
</feature>
<sequence>MPSIQTGARYDLEVAIRAYCASAALLMGILRFIAYGRNCVVQPNSLYGAYCTIFLSYSMGVIRYAANMPCIRQIGVMKLKSLAVMCASCLVWSCALLPCMGMLHFTHMGILHFLFVWACARYALCFCMGILHVKPCVAIKRSTNWSGRSLQRCHLRCPPPNLNRYQMTTFI</sequence>
<dbReference type="AlphaFoldDB" id="A0A4Y2LX72"/>
<keyword evidence="1" id="KW-0472">Membrane</keyword>
<accession>A0A4Y2LX72</accession>
<dbReference type="EMBL" id="BGPR01006337">
    <property type="protein sequence ID" value="GBN18106.1"/>
    <property type="molecule type" value="Genomic_DNA"/>
</dbReference>
<proteinExistence type="predicted"/>
<evidence type="ECO:0000313" key="2">
    <source>
        <dbReference type="EMBL" id="GBN18106.1"/>
    </source>
</evidence>
<feature type="transmembrane region" description="Helical" evidence="1">
    <location>
        <begin position="12"/>
        <end position="34"/>
    </location>
</feature>
<protein>
    <submittedName>
        <fullName evidence="2">Uncharacterized protein</fullName>
    </submittedName>
</protein>
<dbReference type="Proteomes" id="UP000499080">
    <property type="component" value="Unassembled WGS sequence"/>
</dbReference>
<reference evidence="2 3" key="1">
    <citation type="journal article" date="2019" name="Sci. Rep.">
        <title>Orb-weaving spider Araneus ventricosus genome elucidates the spidroin gene catalogue.</title>
        <authorList>
            <person name="Kono N."/>
            <person name="Nakamura H."/>
            <person name="Ohtoshi R."/>
            <person name="Moran D.A.P."/>
            <person name="Shinohara A."/>
            <person name="Yoshida Y."/>
            <person name="Fujiwara M."/>
            <person name="Mori M."/>
            <person name="Tomita M."/>
            <person name="Arakawa K."/>
        </authorList>
    </citation>
    <scope>NUCLEOTIDE SEQUENCE [LARGE SCALE GENOMIC DNA]</scope>
</reference>
<comment type="caution">
    <text evidence="2">The sequence shown here is derived from an EMBL/GenBank/DDBJ whole genome shotgun (WGS) entry which is preliminary data.</text>
</comment>
<gene>
    <name evidence="2" type="ORF">AVEN_116673_1</name>
</gene>
<organism evidence="2 3">
    <name type="scientific">Araneus ventricosus</name>
    <name type="common">Orbweaver spider</name>
    <name type="synonym">Epeira ventricosa</name>
    <dbReference type="NCBI Taxonomy" id="182803"/>
    <lineage>
        <taxon>Eukaryota</taxon>
        <taxon>Metazoa</taxon>
        <taxon>Ecdysozoa</taxon>
        <taxon>Arthropoda</taxon>
        <taxon>Chelicerata</taxon>
        <taxon>Arachnida</taxon>
        <taxon>Araneae</taxon>
        <taxon>Araneomorphae</taxon>
        <taxon>Entelegynae</taxon>
        <taxon>Araneoidea</taxon>
        <taxon>Araneidae</taxon>
        <taxon>Araneus</taxon>
    </lineage>
</organism>